<keyword evidence="2" id="KW-1133">Transmembrane helix</keyword>
<dbReference type="SUPFAM" id="SSF49899">
    <property type="entry name" value="Concanavalin A-like lectins/glucanases"/>
    <property type="match status" value="1"/>
</dbReference>
<dbReference type="InterPro" id="IPR013320">
    <property type="entry name" value="ConA-like_dom_sf"/>
</dbReference>
<dbReference type="InterPro" id="IPR050546">
    <property type="entry name" value="Glycosyl_Hydrlase_16"/>
</dbReference>
<dbReference type="PANTHER" id="PTHR10963">
    <property type="entry name" value="GLYCOSYL HYDROLASE-RELATED"/>
    <property type="match status" value="1"/>
</dbReference>
<dbReference type="Proteomes" id="UP001295423">
    <property type="component" value="Unassembled WGS sequence"/>
</dbReference>
<feature type="region of interest" description="Disordered" evidence="1">
    <location>
        <begin position="1"/>
        <end position="39"/>
    </location>
</feature>
<name>A0AAD2PWA7_9STRA</name>
<protein>
    <recommendedName>
        <fullName evidence="3">GH16 domain-containing protein</fullName>
    </recommendedName>
</protein>
<proteinExistence type="predicted"/>
<sequence>MPPRGLEGTESGDGEKSFLLGKGSSSAEDGDQQETTSTTRCKSTTKVLLGCAAIIAIVGLLLFIIRPPLANGQPKGPYKIVEVQSGKDFFNYYDFYDGADSLGSAGYQTYVSRERADELGLIDFSLDPESGKESVYLETATGADGGFRESIRLEGKQRFDRGLFLLDVEHMPAGCGVWPAFWLTDESTWPDNGEIDILEGINSQSVAKTALHTSDQCSMYAHVPAYAMTGKFDSATGIPDTFTGKLNTFNRVEADNCWVMAPHQWANQGCIIVSKEQGTIGEPMNEVGGGVYALEWDPENGYIKSWVFKRNSIPENLQESMDTASSNDASVLPDPDTWPLPYAYFAIGDKSGCSADHFKNMRLVLNTAFCGAVAGNKFAADCPKEADKFNVDGDSVLTCNAFIDDEADRLTEAYWKIRGAYVYERELE</sequence>
<accession>A0AAD2PWA7</accession>
<dbReference type="InterPro" id="IPR000757">
    <property type="entry name" value="Beta-glucanase-like"/>
</dbReference>
<dbReference type="PANTHER" id="PTHR10963:SF24">
    <property type="entry name" value="GLYCOSIDASE C21B10.07-RELATED"/>
    <property type="match status" value="1"/>
</dbReference>
<evidence type="ECO:0000313" key="5">
    <source>
        <dbReference type="Proteomes" id="UP001295423"/>
    </source>
</evidence>
<evidence type="ECO:0000256" key="1">
    <source>
        <dbReference type="SAM" id="MobiDB-lite"/>
    </source>
</evidence>
<keyword evidence="2" id="KW-0472">Membrane</keyword>
<keyword evidence="5" id="KW-1185">Reference proteome</keyword>
<organism evidence="4 5">
    <name type="scientific">Cylindrotheca closterium</name>
    <dbReference type="NCBI Taxonomy" id="2856"/>
    <lineage>
        <taxon>Eukaryota</taxon>
        <taxon>Sar</taxon>
        <taxon>Stramenopiles</taxon>
        <taxon>Ochrophyta</taxon>
        <taxon>Bacillariophyta</taxon>
        <taxon>Bacillariophyceae</taxon>
        <taxon>Bacillariophycidae</taxon>
        <taxon>Bacillariales</taxon>
        <taxon>Bacillariaceae</taxon>
        <taxon>Cylindrotheca</taxon>
    </lineage>
</organism>
<keyword evidence="2" id="KW-0812">Transmembrane</keyword>
<gene>
    <name evidence="4" type="ORF">CYCCA115_LOCUS18274</name>
</gene>
<dbReference type="EMBL" id="CAKOGP040002025">
    <property type="protein sequence ID" value="CAJ1959855.1"/>
    <property type="molecule type" value="Genomic_DNA"/>
</dbReference>
<dbReference type="GO" id="GO:0009251">
    <property type="term" value="P:glucan catabolic process"/>
    <property type="evidence" value="ECO:0007669"/>
    <property type="project" value="TreeGrafter"/>
</dbReference>
<comment type="caution">
    <text evidence="4">The sequence shown here is derived from an EMBL/GenBank/DDBJ whole genome shotgun (WGS) entry which is preliminary data.</text>
</comment>
<dbReference type="Gene3D" id="2.60.120.200">
    <property type="match status" value="1"/>
</dbReference>
<feature type="transmembrane region" description="Helical" evidence="2">
    <location>
        <begin position="47"/>
        <end position="65"/>
    </location>
</feature>
<evidence type="ECO:0000259" key="3">
    <source>
        <dbReference type="PROSITE" id="PS51762"/>
    </source>
</evidence>
<dbReference type="GO" id="GO:0004553">
    <property type="term" value="F:hydrolase activity, hydrolyzing O-glycosyl compounds"/>
    <property type="evidence" value="ECO:0007669"/>
    <property type="project" value="InterPro"/>
</dbReference>
<evidence type="ECO:0000313" key="4">
    <source>
        <dbReference type="EMBL" id="CAJ1959855.1"/>
    </source>
</evidence>
<dbReference type="Pfam" id="PF26113">
    <property type="entry name" value="GH16_XgeA"/>
    <property type="match status" value="1"/>
</dbReference>
<reference evidence="4" key="1">
    <citation type="submission" date="2023-08" db="EMBL/GenBank/DDBJ databases">
        <authorList>
            <person name="Audoor S."/>
            <person name="Bilcke G."/>
        </authorList>
    </citation>
    <scope>NUCLEOTIDE SEQUENCE</scope>
</reference>
<dbReference type="AlphaFoldDB" id="A0AAD2PWA7"/>
<evidence type="ECO:0000256" key="2">
    <source>
        <dbReference type="SAM" id="Phobius"/>
    </source>
</evidence>
<dbReference type="PROSITE" id="PS51762">
    <property type="entry name" value="GH16_2"/>
    <property type="match status" value="1"/>
</dbReference>
<feature type="domain" description="GH16" evidence="3">
    <location>
        <begin position="68"/>
        <end position="344"/>
    </location>
</feature>